<sequence>MSSCTAQSLCRRAGSRCPPARSTKGKEKKLEVTGRYPEQAAGRKERDRSRHYSKQSQQQKELDSTITKHKEGKETEAAQRPP</sequence>
<dbReference type="Proteomes" id="UP000824782">
    <property type="component" value="Unassembled WGS sequence"/>
</dbReference>
<reference evidence="2" key="1">
    <citation type="thesis" date="2020" institute="ProQuest LLC" country="789 East Eisenhower Parkway, Ann Arbor, MI, USA">
        <title>Comparative Genomics and Chromosome Evolution.</title>
        <authorList>
            <person name="Mudd A.B."/>
        </authorList>
    </citation>
    <scope>NUCLEOTIDE SEQUENCE</scope>
    <source>
        <strain evidence="2">237g6f4</strain>
        <tissue evidence="2">Blood</tissue>
    </source>
</reference>
<feature type="region of interest" description="Disordered" evidence="1">
    <location>
        <begin position="1"/>
        <end position="82"/>
    </location>
</feature>
<evidence type="ECO:0000313" key="3">
    <source>
        <dbReference type="Proteomes" id="UP000824782"/>
    </source>
</evidence>
<evidence type="ECO:0000256" key="1">
    <source>
        <dbReference type="SAM" id="MobiDB-lite"/>
    </source>
</evidence>
<name>A0AAV7CBL3_ENGPU</name>
<dbReference type="EMBL" id="WNYA01000003">
    <property type="protein sequence ID" value="KAG8581827.1"/>
    <property type="molecule type" value="Genomic_DNA"/>
</dbReference>
<gene>
    <name evidence="2" type="ORF">GDO81_007819</name>
</gene>
<proteinExistence type="predicted"/>
<evidence type="ECO:0000313" key="2">
    <source>
        <dbReference type="EMBL" id="KAG8581827.1"/>
    </source>
</evidence>
<comment type="caution">
    <text evidence="2">The sequence shown here is derived from an EMBL/GenBank/DDBJ whole genome shotgun (WGS) entry which is preliminary data.</text>
</comment>
<keyword evidence="3" id="KW-1185">Reference proteome</keyword>
<protein>
    <recommendedName>
        <fullName evidence="4">Small EDRK-rich factor-like N-terminal domain-containing protein</fullName>
    </recommendedName>
</protein>
<evidence type="ECO:0008006" key="4">
    <source>
        <dbReference type="Google" id="ProtNLM"/>
    </source>
</evidence>
<organism evidence="2 3">
    <name type="scientific">Engystomops pustulosus</name>
    <name type="common">Tungara frog</name>
    <name type="synonym">Physalaemus pustulosus</name>
    <dbReference type="NCBI Taxonomy" id="76066"/>
    <lineage>
        <taxon>Eukaryota</taxon>
        <taxon>Metazoa</taxon>
        <taxon>Chordata</taxon>
        <taxon>Craniata</taxon>
        <taxon>Vertebrata</taxon>
        <taxon>Euteleostomi</taxon>
        <taxon>Amphibia</taxon>
        <taxon>Batrachia</taxon>
        <taxon>Anura</taxon>
        <taxon>Neobatrachia</taxon>
        <taxon>Hyloidea</taxon>
        <taxon>Leptodactylidae</taxon>
        <taxon>Leiuperinae</taxon>
        <taxon>Engystomops</taxon>
    </lineage>
</organism>
<accession>A0AAV7CBL3</accession>
<feature type="compositionally biased region" description="Basic and acidic residues" evidence="1">
    <location>
        <begin position="60"/>
        <end position="82"/>
    </location>
</feature>
<dbReference type="AlphaFoldDB" id="A0AAV7CBL3"/>
<feature type="compositionally biased region" description="Basic and acidic residues" evidence="1">
    <location>
        <begin position="41"/>
        <end position="50"/>
    </location>
</feature>